<dbReference type="GO" id="GO:0003824">
    <property type="term" value="F:catalytic activity"/>
    <property type="evidence" value="ECO:0007669"/>
    <property type="project" value="InterPro"/>
</dbReference>
<dbReference type="Proteomes" id="UP000033140">
    <property type="component" value="Unassembled WGS sequence"/>
</dbReference>
<evidence type="ECO:0000313" key="3">
    <source>
        <dbReference type="Proteomes" id="UP000033140"/>
    </source>
</evidence>
<dbReference type="STRING" id="698492.A0A0E9NKV6"/>
<reference evidence="2 3" key="3">
    <citation type="journal article" date="2015" name="Genome Announc.">
        <title>Draft Genome Sequence of the Archiascomycetous Yeast Saitoella complicata.</title>
        <authorList>
            <person name="Yamauchi K."/>
            <person name="Kondo S."/>
            <person name="Hamamoto M."/>
            <person name="Takahashi Y."/>
            <person name="Ogura Y."/>
            <person name="Hayashi T."/>
            <person name="Nishida H."/>
        </authorList>
    </citation>
    <scope>NUCLEOTIDE SEQUENCE [LARGE SCALE GENOMIC DNA]</scope>
    <source>
        <strain evidence="2 3">NRRL Y-17804</strain>
    </source>
</reference>
<reference evidence="2 3" key="1">
    <citation type="journal article" date="2011" name="J. Gen. Appl. Microbiol.">
        <title>Draft genome sequencing of the enigmatic yeast Saitoella complicata.</title>
        <authorList>
            <person name="Nishida H."/>
            <person name="Hamamoto M."/>
            <person name="Sugiyama J."/>
        </authorList>
    </citation>
    <scope>NUCLEOTIDE SEQUENCE [LARGE SCALE GENOMIC DNA]</scope>
    <source>
        <strain evidence="2 3">NRRL Y-17804</strain>
    </source>
</reference>
<evidence type="ECO:0000259" key="1">
    <source>
        <dbReference type="PROSITE" id="PS50878"/>
    </source>
</evidence>
<dbReference type="AlphaFoldDB" id="A0A0E9NKV6"/>
<dbReference type="InterPro" id="IPR036691">
    <property type="entry name" value="Endo/exonu/phosph_ase_sf"/>
</dbReference>
<dbReference type="Gene3D" id="3.60.10.10">
    <property type="entry name" value="Endonuclease/exonuclease/phosphatase"/>
    <property type="match status" value="1"/>
</dbReference>
<dbReference type="InterPro" id="IPR005135">
    <property type="entry name" value="Endo/exonuclease/phosphatase"/>
</dbReference>
<protein>
    <recommendedName>
        <fullName evidence="1">Reverse transcriptase domain-containing protein</fullName>
    </recommendedName>
</protein>
<dbReference type="PANTHER" id="PTHR47027">
    <property type="entry name" value="REVERSE TRANSCRIPTASE DOMAIN-CONTAINING PROTEIN"/>
    <property type="match status" value="1"/>
</dbReference>
<feature type="domain" description="Reverse transcriptase" evidence="1">
    <location>
        <begin position="1"/>
        <end position="319"/>
    </location>
</feature>
<keyword evidence="3" id="KW-1185">Reference proteome</keyword>
<dbReference type="SUPFAM" id="SSF56672">
    <property type="entry name" value="DNA/RNA polymerases"/>
    <property type="match status" value="1"/>
</dbReference>
<reference evidence="2 3" key="2">
    <citation type="journal article" date="2014" name="J. Gen. Appl. Microbiol.">
        <title>The early diverging ascomycetous budding yeast Saitoella complicata has three histone deacetylases belonging to the Clr6, Hos2, and Rpd3 lineages.</title>
        <authorList>
            <person name="Nishida H."/>
            <person name="Matsumoto T."/>
            <person name="Kondo S."/>
            <person name="Hamamoto M."/>
            <person name="Yoshikawa H."/>
        </authorList>
    </citation>
    <scope>NUCLEOTIDE SEQUENCE [LARGE SCALE GENOMIC DNA]</scope>
    <source>
        <strain evidence="2 3">NRRL Y-17804</strain>
    </source>
</reference>
<dbReference type="SUPFAM" id="SSF56219">
    <property type="entry name" value="DNase I-like"/>
    <property type="match status" value="1"/>
</dbReference>
<dbReference type="InterPro" id="IPR043502">
    <property type="entry name" value="DNA/RNA_pol_sf"/>
</dbReference>
<sequence>MRSTHGHGGSAVYVRNSLASEVKVLRLNGDSDRDWIWLAVCGVSCCFAYAPPPNSVAIVDEEDPLLTIYGEAAVYALSGPVVILGDLNARTGSLSTDLPSVPRASMDPSVSSRGRLLLDLSKDADMLVLNGCDGYGDPEGRITNFHSRGSSVVDYVVVSETLAVPGCSMAVLNPQFDSFHCPIRLTVVSSRFGYSPAFYFDHGVVQGDPLSPTLFAIFLADLWFPSGADSPSLMGTKVPCLMLADDIALFAHSEAGLQALLDSLVAFCSRWRLLINGDKSKVLTFPGRRTRSAPLRVFTSRDAPPLEVVEEFEYVGVTVSATRAWSSKSHCRKAIAKARHTLFSLALVEPYLIYGVVVTFNGPFHAEYDMLHRTAMRIATGVSPRSITAPLFYDLAELPFFDRRTVLLAGYFDYLRALPPGRLAHEAFLSSQRLAEQGHRGWYSVARDRFQQLGIDLTQAFQSLVSSPPPPPPPSLIRLTGNIPQTSPLHLPSLCPGAGHGEVAGGVS</sequence>
<gene>
    <name evidence="2" type="ORF">G7K_4593-t1</name>
</gene>
<dbReference type="Pfam" id="PF00078">
    <property type="entry name" value="RVT_1"/>
    <property type="match status" value="1"/>
</dbReference>
<comment type="caution">
    <text evidence="2">The sequence shown here is derived from an EMBL/GenBank/DDBJ whole genome shotgun (WGS) entry which is preliminary data.</text>
</comment>
<dbReference type="Pfam" id="PF03372">
    <property type="entry name" value="Exo_endo_phos"/>
    <property type="match status" value="1"/>
</dbReference>
<proteinExistence type="predicted"/>
<dbReference type="InterPro" id="IPR000477">
    <property type="entry name" value="RT_dom"/>
</dbReference>
<name>A0A0E9NKV6_SAICN</name>
<organism evidence="2 3">
    <name type="scientific">Saitoella complicata (strain BCRC 22490 / CBS 7301 / JCM 7358 / NBRC 10748 / NRRL Y-17804)</name>
    <dbReference type="NCBI Taxonomy" id="698492"/>
    <lineage>
        <taxon>Eukaryota</taxon>
        <taxon>Fungi</taxon>
        <taxon>Dikarya</taxon>
        <taxon>Ascomycota</taxon>
        <taxon>Taphrinomycotina</taxon>
        <taxon>Taphrinomycotina incertae sedis</taxon>
        <taxon>Saitoella</taxon>
    </lineage>
</organism>
<accession>A0A0E9NKV6</accession>
<dbReference type="EMBL" id="BACD03000033">
    <property type="protein sequence ID" value="GAO50469.1"/>
    <property type="molecule type" value="Genomic_DNA"/>
</dbReference>
<dbReference type="PANTHER" id="PTHR47027:SF20">
    <property type="entry name" value="REVERSE TRANSCRIPTASE-LIKE PROTEIN WITH RNA-DIRECTED DNA POLYMERASE DOMAIN"/>
    <property type="match status" value="1"/>
</dbReference>
<dbReference type="PROSITE" id="PS50878">
    <property type="entry name" value="RT_POL"/>
    <property type="match status" value="1"/>
</dbReference>
<evidence type="ECO:0000313" key="2">
    <source>
        <dbReference type="EMBL" id="GAO50469.1"/>
    </source>
</evidence>